<accession>H5Y1E2</accession>
<protein>
    <submittedName>
        <fullName evidence="1">Uncharacterized protein</fullName>
    </submittedName>
</protein>
<reference evidence="1 2" key="1">
    <citation type="submission" date="2011-11" db="EMBL/GenBank/DDBJ databases">
        <title>The Noncontiguous Finished genome of Desulfosporosinus youngiae DSM 17734.</title>
        <authorList>
            <consortium name="US DOE Joint Genome Institute (JGI-PGF)"/>
            <person name="Lucas S."/>
            <person name="Han J."/>
            <person name="Lapidus A."/>
            <person name="Cheng J.-F."/>
            <person name="Goodwin L."/>
            <person name="Pitluck S."/>
            <person name="Peters L."/>
            <person name="Ovchinnikova G."/>
            <person name="Lu M."/>
            <person name="Land M.L."/>
            <person name="Hauser L."/>
            <person name="Pester M."/>
            <person name="Spring S."/>
            <person name="Ollivier B."/>
            <person name="Rattei T."/>
            <person name="Klenk H.-P."/>
            <person name="Wagner M."/>
            <person name="Loy A."/>
            <person name="Woyke T.J."/>
        </authorList>
    </citation>
    <scope>NUCLEOTIDE SEQUENCE [LARGE SCALE GENOMIC DNA]</scope>
    <source>
        <strain evidence="1 2">DSM 17734</strain>
    </source>
</reference>
<keyword evidence="2" id="KW-1185">Reference proteome</keyword>
<evidence type="ECO:0000313" key="2">
    <source>
        <dbReference type="Proteomes" id="UP000005104"/>
    </source>
</evidence>
<dbReference type="Proteomes" id="UP000005104">
    <property type="component" value="Chromosome"/>
</dbReference>
<dbReference type="STRING" id="768710.DesyoDRAFT_0361"/>
<dbReference type="EMBL" id="CM001441">
    <property type="protein sequence ID" value="EHQ87555.1"/>
    <property type="molecule type" value="Genomic_DNA"/>
</dbReference>
<organism evidence="1 2">
    <name type="scientific">Desulfosporosinus youngiae DSM 17734</name>
    <dbReference type="NCBI Taxonomy" id="768710"/>
    <lineage>
        <taxon>Bacteria</taxon>
        <taxon>Bacillati</taxon>
        <taxon>Bacillota</taxon>
        <taxon>Clostridia</taxon>
        <taxon>Eubacteriales</taxon>
        <taxon>Desulfitobacteriaceae</taxon>
        <taxon>Desulfosporosinus</taxon>
    </lineage>
</organism>
<evidence type="ECO:0000313" key="1">
    <source>
        <dbReference type="EMBL" id="EHQ87555.1"/>
    </source>
</evidence>
<gene>
    <name evidence="1" type="ORF">DesyoDRAFT_0361</name>
</gene>
<dbReference type="AlphaFoldDB" id="H5Y1E2"/>
<proteinExistence type="predicted"/>
<dbReference type="eggNOG" id="COG3391">
    <property type="taxonomic scope" value="Bacteria"/>
</dbReference>
<dbReference type="HOGENOM" id="CLU_148356_0_0_9"/>
<dbReference type="RefSeq" id="WP_007778659.1">
    <property type="nucleotide sequence ID" value="NZ_CM001441.1"/>
</dbReference>
<sequence length="120" mass="13052">MPYLTTGLLDNALGGDEQSSTLSVNILNGDISTVAIQIEGFFQSGPTKVKYVEEFFTLTAGTVVLKNYFVPFKAFEFVFFVSSQAVEISVWSKDVTGKLTSTHLVMVEASAEQEVAEGQI</sequence>
<dbReference type="OrthoDB" id="1798382at2"/>
<name>H5Y1E2_9FIRM</name>